<evidence type="ECO:0000256" key="10">
    <source>
        <dbReference type="SAM" id="MobiDB-lite"/>
    </source>
</evidence>
<dbReference type="GO" id="GO:0019354">
    <property type="term" value="P:siroheme biosynthetic process"/>
    <property type="evidence" value="ECO:0007669"/>
    <property type="project" value="InterPro"/>
</dbReference>
<reference evidence="13 14" key="1">
    <citation type="submission" date="2020-08" db="EMBL/GenBank/DDBJ databases">
        <title>Genomic Encyclopedia of Type Strains, Phase III (KMG-III): the genomes of soil and plant-associated and newly described type strains.</title>
        <authorList>
            <person name="Whitman W."/>
        </authorList>
    </citation>
    <scope>NUCLEOTIDE SEQUENCE [LARGE SCALE GENOMIC DNA]</scope>
    <source>
        <strain evidence="13 14">CECT 8075</strain>
    </source>
</reference>
<dbReference type="NCBIfam" id="NF004790">
    <property type="entry name" value="PRK06136.1"/>
    <property type="match status" value="1"/>
</dbReference>
<dbReference type="EC" id="2.1.1.107" evidence="2"/>
<dbReference type="NCBIfam" id="TIGR01469">
    <property type="entry name" value="cobA_cysG_Cterm"/>
    <property type="match status" value="1"/>
</dbReference>
<evidence type="ECO:0000256" key="5">
    <source>
        <dbReference type="ARBA" id="ARBA00022679"/>
    </source>
</evidence>
<gene>
    <name evidence="13" type="ORF">FHS27_005669</name>
</gene>
<dbReference type="GO" id="GO:0032259">
    <property type="term" value="P:methylation"/>
    <property type="evidence" value="ECO:0007669"/>
    <property type="project" value="UniProtKB-KW"/>
</dbReference>
<dbReference type="InterPro" id="IPR003043">
    <property type="entry name" value="Uropor_MeTrfase_CS"/>
</dbReference>
<comment type="similarity">
    <text evidence="1">Belongs to the precorrin methyltransferase family.</text>
</comment>
<dbReference type="InterPro" id="IPR003754">
    <property type="entry name" value="4pyrrol_synth_uPrphyn_synth"/>
</dbReference>
<keyword evidence="7" id="KW-0627">Porphyrin biosynthesis</keyword>
<evidence type="ECO:0000256" key="1">
    <source>
        <dbReference type="ARBA" id="ARBA00005879"/>
    </source>
</evidence>
<dbReference type="CDD" id="cd06578">
    <property type="entry name" value="HemD"/>
    <property type="match status" value="1"/>
</dbReference>
<protein>
    <recommendedName>
        <fullName evidence="2">uroporphyrinogen-III C-methyltransferase</fullName>
        <ecNumber evidence="2">2.1.1.107</ecNumber>
    </recommendedName>
</protein>
<dbReference type="SUPFAM" id="SSF53790">
    <property type="entry name" value="Tetrapyrrole methylase"/>
    <property type="match status" value="1"/>
</dbReference>
<evidence type="ECO:0000256" key="9">
    <source>
        <dbReference type="ARBA" id="ARBA00060548"/>
    </source>
</evidence>
<evidence type="ECO:0000256" key="4">
    <source>
        <dbReference type="ARBA" id="ARBA00022603"/>
    </source>
</evidence>
<evidence type="ECO:0000256" key="8">
    <source>
        <dbReference type="ARBA" id="ARBA00025705"/>
    </source>
</evidence>
<dbReference type="PROSITE" id="PS00839">
    <property type="entry name" value="SUMT_1"/>
    <property type="match status" value="1"/>
</dbReference>
<evidence type="ECO:0000259" key="11">
    <source>
        <dbReference type="Pfam" id="PF00590"/>
    </source>
</evidence>
<comment type="pathway">
    <text evidence="8">Porphyrin-containing compound metabolism; siroheme biosynthesis; precorrin-2 from uroporphyrinogen III: step 1/1.</text>
</comment>
<sequence>MNSHRDDPTHPTATQTSAADSGNRSGFVALVGAGPGHPELLTLRGQYWLGRCDVVLYDGLSNAEMLAHAPQAEHICVGKHGQSRIWTQPEIIAETLRHAEAGKSVVRLKGGDPAVFARTSEEVDALVAADIPFEIVPGITAALAAGSYAGIPITHRGIASAVALVTGHEEPGKPESALDWNALAAFPGTLVIYMGVTTAEVWTRALLEGGKSPDTPCAIVRRCSLPDQQQITCRLDEVADRLTPASRFRPPVITIVGDVTRLAESMDWFSRRPLYGQRVLVTRPSDQATELVRPLEDLGATVVKHSVIEIKSPDTWDDVDNAIDQLAIYQTVVFASTNAVQFFLDRVIERGLDMRCLAKSRIAAVGKTTALRLSEYHLNVDVIPDEHNAEGLVRALKPDVADQNVLIVRANRGSRVLPEGLRDAGAKVNELAAYQNVDVKDADPKATEMLRKGEIDWVTVTSSATAENLQHLFGDAIAKCRFAAISPITAEALQSHQLTVDAVAELPSMPSLVDAIAQAIRQ</sequence>
<dbReference type="CDD" id="cd11642">
    <property type="entry name" value="SUMT"/>
    <property type="match status" value="1"/>
</dbReference>
<keyword evidence="13" id="KW-0456">Lyase</keyword>
<keyword evidence="4 13" id="KW-0489">Methyltransferase</keyword>
<dbReference type="InterPro" id="IPR000878">
    <property type="entry name" value="4pyrrol_Mease"/>
</dbReference>
<organism evidence="13 14">
    <name type="scientific">Aporhodopirellula rubra</name>
    <dbReference type="NCBI Taxonomy" id="980271"/>
    <lineage>
        <taxon>Bacteria</taxon>
        <taxon>Pseudomonadati</taxon>
        <taxon>Planctomycetota</taxon>
        <taxon>Planctomycetia</taxon>
        <taxon>Pirellulales</taxon>
        <taxon>Pirellulaceae</taxon>
        <taxon>Aporhodopirellula</taxon>
    </lineage>
</organism>
<evidence type="ECO:0000256" key="7">
    <source>
        <dbReference type="ARBA" id="ARBA00023244"/>
    </source>
</evidence>
<dbReference type="EMBL" id="JACHXU010000027">
    <property type="protein sequence ID" value="MBB3209829.1"/>
    <property type="molecule type" value="Genomic_DNA"/>
</dbReference>
<dbReference type="Pfam" id="PF02602">
    <property type="entry name" value="HEM4"/>
    <property type="match status" value="1"/>
</dbReference>
<dbReference type="FunFam" id="3.30.950.10:FF:000001">
    <property type="entry name" value="Siroheme synthase"/>
    <property type="match status" value="1"/>
</dbReference>
<dbReference type="RefSeq" id="WP_315854705.1">
    <property type="nucleotide sequence ID" value="NZ_JACHXU010000027.1"/>
</dbReference>
<dbReference type="AlphaFoldDB" id="A0A7W5H8W8"/>
<feature type="domain" description="Tetrapyrrole methylase" evidence="11">
    <location>
        <begin position="28"/>
        <end position="238"/>
    </location>
</feature>
<dbReference type="InterPro" id="IPR035996">
    <property type="entry name" value="4pyrrol_Methylase_sf"/>
</dbReference>
<keyword evidence="5 13" id="KW-0808">Transferase</keyword>
<evidence type="ECO:0000256" key="2">
    <source>
        <dbReference type="ARBA" id="ARBA00012162"/>
    </source>
</evidence>
<feature type="domain" description="Tetrapyrrole biosynthesis uroporphyrinogen III synthase" evidence="12">
    <location>
        <begin position="290"/>
        <end position="513"/>
    </location>
</feature>
<comment type="pathway">
    <text evidence="9">Cofactor biosynthesis; adenosylcobalamin biosynthesis; precorrin-2 from uroporphyrinogen III: step 1/1.</text>
</comment>
<keyword evidence="3" id="KW-0169">Cobalamin biosynthesis</keyword>
<dbReference type="Gene3D" id="3.40.1010.10">
    <property type="entry name" value="Cobalt-precorrin-4 Transmethylase, Domain 1"/>
    <property type="match status" value="1"/>
</dbReference>
<dbReference type="InterPro" id="IPR050161">
    <property type="entry name" value="Siro_Cobalamin_biosynth"/>
</dbReference>
<dbReference type="Gene3D" id="3.40.50.10090">
    <property type="match status" value="2"/>
</dbReference>
<dbReference type="GO" id="GO:0009236">
    <property type="term" value="P:cobalamin biosynthetic process"/>
    <property type="evidence" value="ECO:0007669"/>
    <property type="project" value="UniProtKB-KW"/>
</dbReference>
<evidence type="ECO:0000259" key="12">
    <source>
        <dbReference type="Pfam" id="PF02602"/>
    </source>
</evidence>
<keyword evidence="6" id="KW-0949">S-adenosyl-L-methionine</keyword>
<accession>A0A7W5H8W8</accession>
<dbReference type="Proteomes" id="UP000536179">
    <property type="component" value="Unassembled WGS sequence"/>
</dbReference>
<name>A0A7W5H8W8_9BACT</name>
<dbReference type="InterPro" id="IPR006366">
    <property type="entry name" value="CobA/CysG_C"/>
</dbReference>
<evidence type="ECO:0000313" key="13">
    <source>
        <dbReference type="EMBL" id="MBB3209829.1"/>
    </source>
</evidence>
<feature type="region of interest" description="Disordered" evidence="10">
    <location>
        <begin position="1"/>
        <end position="21"/>
    </location>
</feature>
<dbReference type="InterPro" id="IPR014776">
    <property type="entry name" value="4pyrrole_Mease_sub2"/>
</dbReference>
<comment type="caution">
    <text evidence="13">The sequence shown here is derived from an EMBL/GenBank/DDBJ whole genome shotgun (WGS) entry which is preliminary data.</text>
</comment>
<dbReference type="PANTHER" id="PTHR45790">
    <property type="entry name" value="SIROHEME SYNTHASE-RELATED"/>
    <property type="match status" value="1"/>
</dbReference>
<dbReference type="GO" id="GO:0004851">
    <property type="term" value="F:uroporphyrin-III C-methyltransferase activity"/>
    <property type="evidence" value="ECO:0007669"/>
    <property type="project" value="UniProtKB-EC"/>
</dbReference>
<dbReference type="Gene3D" id="3.30.950.10">
    <property type="entry name" value="Methyltransferase, Cobalt-precorrin-4 Transmethylase, Domain 2"/>
    <property type="match status" value="1"/>
</dbReference>
<keyword evidence="14" id="KW-1185">Reference proteome</keyword>
<proteinExistence type="inferred from homology"/>
<dbReference type="InterPro" id="IPR014777">
    <property type="entry name" value="4pyrrole_Mease_sub1"/>
</dbReference>
<dbReference type="SUPFAM" id="SSF69618">
    <property type="entry name" value="HemD-like"/>
    <property type="match status" value="1"/>
</dbReference>
<evidence type="ECO:0000313" key="14">
    <source>
        <dbReference type="Proteomes" id="UP000536179"/>
    </source>
</evidence>
<feature type="compositionally biased region" description="Polar residues" evidence="10">
    <location>
        <begin position="11"/>
        <end position="21"/>
    </location>
</feature>
<dbReference type="InterPro" id="IPR036108">
    <property type="entry name" value="4pyrrol_syn_uPrphyn_synt_sf"/>
</dbReference>
<dbReference type="GO" id="GO:0004852">
    <property type="term" value="F:uroporphyrinogen-III synthase activity"/>
    <property type="evidence" value="ECO:0007669"/>
    <property type="project" value="InterPro"/>
</dbReference>
<dbReference type="FunFam" id="3.40.1010.10:FF:000001">
    <property type="entry name" value="Siroheme synthase"/>
    <property type="match status" value="1"/>
</dbReference>
<evidence type="ECO:0000256" key="6">
    <source>
        <dbReference type="ARBA" id="ARBA00022691"/>
    </source>
</evidence>
<dbReference type="Pfam" id="PF00590">
    <property type="entry name" value="TP_methylase"/>
    <property type="match status" value="1"/>
</dbReference>
<dbReference type="PANTHER" id="PTHR45790:SF3">
    <property type="entry name" value="S-ADENOSYL-L-METHIONINE-DEPENDENT UROPORPHYRINOGEN III METHYLTRANSFERASE, CHLOROPLASTIC"/>
    <property type="match status" value="1"/>
</dbReference>
<evidence type="ECO:0000256" key="3">
    <source>
        <dbReference type="ARBA" id="ARBA00022573"/>
    </source>
</evidence>